<name>T1GSJ9_MEGSC</name>
<proteinExistence type="predicted"/>
<protein>
    <submittedName>
        <fullName evidence="2">Uncharacterized protein</fullName>
    </submittedName>
</protein>
<reference evidence="2" key="2">
    <citation type="submission" date="2015-06" db="UniProtKB">
        <authorList>
            <consortium name="EnsemblMetazoa"/>
        </authorList>
    </citation>
    <scope>IDENTIFICATION</scope>
</reference>
<dbReference type="Proteomes" id="UP000015102">
    <property type="component" value="Unassembled WGS sequence"/>
</dbReference>
<dbReference type="EnsemblMetazoa" id="MESCA006659-RA">
    <property type="protein sequence ID" value="MESCA006659-PA"/>
    <property type="gene ID" value="MESCA006659"/>
</dbReference>
<dbReference type="EMBL" id="CAQQ02393830">
    <property type="status" value="NOT_ANNOTATED_CDS"/>
    <property type="molecule type" value="Genomic_DNA"/>
</dbReference>
<evidence type="ECO:0000256" key="1">
    <source>
        <dbReference type="SAM" id="MobiDB-lite"/>
    </source>
</evidence>
<dbReference type="HOGENOM" id="CLU_2099649_0_0_1"/>
<sequence length="116" mass="13659">MYAISISSWKSVQLSDMINENKSRQILGYAEDINVIGRTILDIECIFLEIEKVASKWRKYQKHDLKQKREKSQPTRPEGQHGKVQHRGCEQFRLPGFRSPLQRWALHDQNTKSHVL</sequence>
<evidence type="ECO:0000313" key="2">
    <source>
        <dbReference type="EnsemblMetazoa" id="MESCA006659-PA"/>
    </source>
</evidence>
<reference evidence="3" key="1">
    <citation type="submission" date="2013-02" db="EMBL/GenBank/DDBJ databases">
        <authorList>
            <person name="Hughes D."/>
        </authorList>
    </citation>
    <scope>NUCLEOTIDE SEQUENCE</scope>
    <source>
        <strain>Durham</strain>
        <strain evidence="3">NC isolate 2 -- Noor lab</strain>
    </source>
</reference>
<dbReference type="EMBL" id="CAQQ02393831">
    <property type="status" value="NOT_ANNOTATED_CDS"/>
    <property type="molecule type" value="Genomic_DNA"/>
</dbReference>
<organism evidence="2 3">
    <name type="scientific">Megaselia scalaris</name>
    <name type="common">Humpbacked fly</name>
    <name type="synonym">Phora scalaris</name>
    <dbReference type="NCBI Taxonomy" id="36166"/>
    <lineage>
        <taxon>Eukaryota</taxon>
        <taxon>Metazoa</taxon>
        <taxon>Ecdysozoa</taxon>
        <taxon>Arthropoda</taxon>
        <taxon>Hexapoda</taxon>
        <taxon>Insecta</taxon>
        <taxon>Pterygota</taxon>
        <taxon>Neoptera</taxon>
        <taxon>Endopterygota</taxon>
        <taxon>Diptera</taxon>
        <taxon>Brachycera</taxon>
        <taxon>Muscomorpha</taxon>
        <taxon>Platypezoidea</taxon>
        <taxon>Phoridae</taxon>
        <taxon>Megaseliini</taxon>
        <taxon>Megaselia</taxon>
    </lineage>
</organism>
<feature type="compositionally biased region" description="Basic and acidic residues" evidence="1">
    <location>
        <begin position="70"/>
        <end position="81"/>
    </location>
</feature>
<dbReference type="EMBL" id="CAQQ02393832">
    <property type="status" value="NOT_ANNOTATED_CDS"/>
    <property type="molecule type" value="Genomic_DNA"/>
</dbReference>
<keyword evidence="3" id="KW-1185">Reference proteome</keyword>
<evidence type="ECO:0000313" key="3">
    <source>
        <dbReference type="Proteomes" id="UP000015102"/>
    </source>
</evidence>
<feature type="region of interest" description="Disordered" evidence="1">
    <location>
        <begin position="63"/>
        <end position="87"/>
    </location>
</feature>
<dbReference type="AlphaFoldDB" id="T1GSJ9"/>
<accession>T1GSJ9</accession>